<feature type="domain" description="CBM6" evidence="1">
    <location>
        <begin position="84"/>
        <end position="221"/>
    </location>
</feature>
<dbReference type="Gene3D" id="2.60.120.260">
    <property type="entry name" value="Galactose-binding domain-like"/>
    <property type="match status" value="1"/>
</dbReference>
<dbReference type="PROSITE" id="PS51257">
    <property type="entry name" value="PROKAR_LIPOPROTEIN"/>
    <property type="match status" value="1"/>
</dbReference>
<dbReference type="KEGG" id="als:DJ013_00090"/>
<dbReference type="SUPFAM" id="SSF49785">
    <property type="entry name" value="Galactose-binding domain-like"/>
    <property type="match status" value="1"/>
</dbReference>
<name>A0A2Z4G6B5_9BACT</name>
<dbReference type="AlphaFoldDB" id="A0A2Z4G6B5"/>
<dbReference type="PROSITE" id="PS51175">
    <property type="entry name" value="CBM6"/>
    <property type="match status" value="1"/>
</dbReference>
<reference evidence="2 3" key="1">
    <citation type="submission" date="2018-05" db="EMBL/GenBank/DDBJ databases">
        <title>Complete genome sequence of Arcticibacterium luteifluviistationis SM1504T, a cytophagaceae bacterium isolated from Arctic surface seawater.</title>
        <authorList>
            <person name="Li Y."/>
            <person name="Qin Q.-L."/>
        </authorList>
    </citation>
    <scope>NUCLEOTIDE SEQUENCE [LARGE SCALE GENOMIC DNA]</scope>
    <source>
        <strain evidence="2 3">SM1504</strain>
    </source>
</reference>
<accession>A0A2Z4G6B5</accession>
<organism evidence="2 3">
    <name type="scientific">Arcticibacterium luteifluviistationis</name>
    <dbReference type="NCBI Taxonomy" id="1784714"/>
    <lineage>
        <taxon>Bacteria</taxon>
        <taxon>Pseudomonadati</taxon>
        <taxon>Bacteroidota</taxon>
        <taxon>Cytophagia</taxon>
        <taxon>Cytophagales</taxon>
        <taxon>Leadbetterellaceae</taxon>
        <taxon>Arcticibacterium</taxon>
    </lineage>
</organism>
<sequence length="224" mass="25223">MKTFSLSILCLCLFTGCSKKYLRSYQGTPYSDSQYLTGIQSIPGKVQCEYYDNGGANVAYYDTDDSNSGSGGLNPKDGTYLNEFRIDDAVDISYTKAGGIDDNPHNLVKPEMKQLYVGWTEAGEWTNYTIDVEKKGLYQIGVMYTANQNAEISLAINGIKKSGIINVPSTYAQADSIEWRQWHHWNYIKSISLMELKKGTQILTLRTVSTGQMNFDYLNFVRLD</sequence>
<dbReference type="Pfam" id="PF03422">
    <property type="entry name" value="CBM_6"/>
    <property type="match status" value="1"/>
</dbReference>
<keyword evidence="3" id="KW-1185">Reference proteome</keyword>
<evidence type="ECO:0000313" key="2">
    <source>
        <dbReference type="EMBL" id="AWV96678.1"/>
    </source>
</evidence>
<proteinExistence type="predicted"/>
<evidence type="ECO:0000313" key="3">
    <source>
        <dbReference type="Proteomes" id="UP000249873"/>
    </source>
</evidence>
<dbReference type="OrthoDB" id="9800955at2"/>
<dbReference type="Proteomes" id="UP000249873">
    <property type="component" value="Chromosome"/>
</dbReference>
<dbReference type="InterPro" id="IPR005084">
    <property type="entry name" value="CBM6"/>
</dbReference>
<dbReference type="GO" id="GO:0030246">
    <property type="term" value="F:carbohydrate binding"/>
    <property type="evidence" value="ECO:0007669"/>
    <property type="project" value="InterPro"/>
</dbReference>
<protein>
    <recommendedName>
        <fullName evidence="1">CBM6 domain-containing protein</fullName>
    </recommendedName>
</protein>
<dbReference type="InterPro" id="IPR008979">
    <property type="entry name" value="Galactose-bd-like_sf"/>
</dbReference>
<evidence type="ECO:0000259" key="1">
    <source>
        <dbReference type="PROSITE" id="PS51175"/>
    </source>
</evidence>
<dbReference type="EMBL" id="CP029480">
    <property type="protein sequence ID" value="AWV96678.1"/>
    <property type="molecule type" value="Genomic_DNA"/>
</dbReference>
<gene>
    <name evidence="2" type="ORF">DJ013_00090</name>
</gene>
<dbReference type="RefSeq" id="WP_111369780.1">
    <property type="nucleotide sequence ID" value="NZ_CP029480.1"/>
</dbReference>
<dbReference type="CDD" id="cd04080">
    <property type="entry name" value="CBM6_cellulase-like"/>
    <property type="match status" value="1"/>
</dbReference>